<dbReference type="EMBL" id="JNBS01004843">
    <property type="protein sequence ID" value="OQR82078.1"/>
    <property type="molecule type" value="Genomic_DNA"/>
</dbReference>
<feature type="transmembrane region" description="Helical" evidence="6">
    <location>
        <begin position="94"/>
        <end position="115"/>
    </location>
</feature>
<feature type="transmembrane region" description="Helical" evidence="6">
    <location>
        <begin position="127"/>
        <end position="149"/>
    </location>
</feature>
<dbReference type="Proteomes" id="UP000243217">
    <property type="component" value="Unassembled WGS sequence"/>
</dbReference>
<dbReference type="AlphaFoldDB" id="A0A1V9Y8U8"/>
<feature type="transmembrane region" description="Helical" evidence="6">
    <location>
        <begin position="155"/>
        <end position="177"/>
    </location>
</feature>
<dbReference type="InterPro" id="IPR051068">
    <property type="entry name" value="MFS_Domain-Containing_Protein"/>
</dbReference>
<dbReference type="Pfam" id="PF07690">
    <property type="entry name" value="MFS_1"/>
    <property type="match status" value="1"/>
</dbReference>
<keyword evidence="4 6" id="KW-1133">Transmembrane helix</keyword>
<evidence type="ECO:0000256" key="6">
    <source>
        <dbReference type="SAM" id="Phobius"/>
    </source>
</evidence>
<keyword evidence="3 6" id="KW-0812">Transmembrane</keyword>
<dbReference type="OrthoDB" id="64223at2759"/>
<organism evidence="7 8">
    <name type="scientific">Thraustotheca clavata</name>
    <dbReference type="NCBI Taxonomy" id="74557"/>
    <lineage>
        <taxon>Eukaryota</taxon>
        <taxon>Sar</taxon>
        <taxon>Stramenopiles</taxon>
        <taxon>Oomycota</taxon>
        <taxon>Saprolegniomycetes</taxon>
        <taxon>Saprolegniales</taxon>
        <taxon>Achlyaceae</taxon>
        <taxon>Thraustotheca</taxon>
    </lineage>
</organism>
<dbReference type="SUPFAM" id="SSF103473">
    <property type="entry name" value="MFS general substrate transporter"/>
    <property type="match status" value="1"/>
</dbReference>
<feature type="transmembrane region" description="Helical" evidence="6">
    <location>
        <begin position="64"/>
        <end position="82"/>
    </location>
</feature>
<sequence length="204" mass="22160">MLNVIARGVLSIYETINVPLFIQVTGDNNDIVIEDASRFQFDIGLLGLIAYLAIELCHKAISEITWLGIGFLSLAIGNFILALQTTPSFTQLYIGVYFLWGVGSPITTAVCVSALSKVLGTRQQGKWMGLLGSAASASRIILPMLPPAFTSFNPLFWLNVSLCIIGVFLLFLFDYAVKKEKAKFLSSTIVAPVDSTQSSLQSSE</sequence>
<evidence type="ECO:0000313" key="8">
    <source>
        <dbReference type="Proteomes" id="UP000243217"/>
    </source>
</evidence>
<dbReference type="InterPro" id="IPR036259">
    <property type="entry name" value="MFS_trans_sf"/>
</dbReference>
<comment type="caution">
    <text evidence="7">The sequence shown here is derived from an EMBL/GenBank/DDBJ whole genome shotgun (WGS) entry which is preliminary data.</text>
</comment>
<dbReference type="InterPro" id="IPR011701">
    <property type="entry name" value="MFS"/>
</dbReference>
<comment type="subcellular location">
    <subcellularLocation>
        <location evidence="1">Endomembrane system</location>
        <topology evidence="1">Multi-pass membrane protein</topology>
    </subcellularLocation>
</comment>
<gene>
    <name evidence="7" type="ORF">THRCLA_23248</name>
</gene>
<evidence type="ECO:0000313" key="7">
    <source>
        <dbReference type="EMBL" id="OQR82078.1"/>
    </source>
</evidence>
<evidence type="ECO:0000256" key="1">
    <source>
        <dbReference type="ARBA" id="ARBA00004127"/>
    </source>
</evidence>
<evidence type="ECO:0000256" key="3">
    <source>
        <dbReference type="ARBA" id="ARBA00022692"/>
    </source>
</evidence>
<name>A0A1V9Y8U8_9STRA</name>
<keyword evidence="2" id="KW-0813">Transport</keyword>
<evidence type="ECO:0000256" key="2">
    <source>
        <dbReference type="ARBA" id="ARBA00022448"/>
    </source>
</evidence>
<proteinExistence type="predicted"/>
<dbReference type="PANTHER" id="PTHR23510:SF3">
    <property type="entry name" value="MAJOR FACILITATOR SUPERFAMILY DOMAIN-CONTAINING PROTEIN 8"/>
    <property type="match status" value="1"/>
</dbReference>
<evidence type="ECO:0000256" key="5">
    <source>
        <dbReference type="ARBA" id="ARBA00023136"/>
    </source>
</evidence>
<keyword evidence="5 6" id="KW-0472">Membrane</keyword>
<evidence type="ECO:0000256" key="4">
    <source>
        <dbReference type="ARBA" id="ARBA00022989"/>
    </source>
</evidence>
<dbReference type="GO" id="GO:0012505">
    <property type="term" value="C:endomembrane system"/>
    <property type="evidence" value="ECO:0007669"/>
    <property type="project" value="UniProtKB-SubCell"/>
</dbReference>
<dbReference type="Gene3D" id="1.20.1250.20">
    <property type="entry name" value="MFS general substrate transporter like domains"/>
    <property type="match status" value="1"/>
</dbReference>
<dbReference type="PANTHER" id="PTHR23510">
    <property type="entry name" value="INNER MEMBRANE TRANSPORT PROTEIN YAJR"/>
    <property type="match status" value="1"/>
</dbReference>
<accession>A0A1V9Y8U8</accession>
<reference evidence="7 8" key="1">
    <citation type="journal article" date="2014" name="Genome Biol. Evol.">
        <title>The secreted proteins of Achlya hypogyna and Thraustotheca clavata identify the ancestral oomycete secretome and reveal gene acquisitions by horizontal gene transfer.</title>
        <authorList>
            <person name="Misner I."/>
            <person name="Blouin N."/>
            <person name="Leonard G."/>
            <person name="Richards T.A."/>
            <person name="Lane C.E."/>
        </authorList>
    </citation>
    <scope>NUCLEOTIDE SEQUENCE [LARGE SCALE GENOMIC DNA]</scope>
    <source>
        <strain evidence="7 8">ATCC 34112</strain>
    </source>
</reference>
<protein>
    <submittedName>
        <fullName evidence="7">Major Facilitator Superfamily (MFS)</fullName>
    </submittedName>
</protein>
<keyword evidence="8" id="KW-1185">Reference proteome</keyword>
<dbReference type="GO" id="GO:0022857">
    <property type="term" value="F:transmembrane transporter activity"/>
    <property type="evidence" value="ECO:0007669"/>
    <property type="project" value="InterPro"/>
</dbReference>